<proteinExistence type="inferred from homology"/>
<evidence type="ECO:0000256" key="3">
    <source>
        <dbReference type="PROSITE-ProRule" id="PRU00103"/>
    </source>
</evidence>
<dbReference type="InterPro" id="IPR048412">
    <property type="entry name" value="Htt_bridge"/>
</dbReference>
<comment type="function">
    <text evidence="1">May play a role in microtubule-mediated transport or vesicle function.</text>
</comment>
<dbReference type="PANTHER" id="PTHR10170">
    <property type="entry name" value="HUNTINGTON DISEASE PROTEIN"/>
    <property type="match status" value="1"/>
</dbReference>
<accession>A0A5E4QYC9</accession>
<dbReference type="SUPFAM" id="SSF48371">
    <property type="entry name" value="ARM repeat"/>
    <property type="match status" value="1"/>
</dbReference>
<dbReference type="PRINTS" id="PR00375">
    <property type="entry name" value="HUNTINGTIN"/>
</dbReference>
<gene>
    <name evidence="4" type="ORF">LSINAPIS_LOCUS13140</name>
</gene>
<sequence>MTNSNFTAYTDEQGCPMSISGDVSIDLDMKFDHFGESNDGKKERVDVKVIDEVEDSQHMSDLLLFEGHNDPQVRGLVRVCVVNYLIGALDSAHGDYSRWRYYSLLPKEEASVIAVEKLVDVLLKGLSDEIHSAVNHTLSALTQLLRPLSYSVHWNLLEDILNALVAVEKNKYWLCRVNLIKLYEKLPFQREYLRRSSQVMSTLYSLLADQDQKVRAAAALAITNIIPVIFPPPRSSPITMLAETAAQTSDVFSFNDDKLSVELVRDMFFYHDLPEQMTRGDVLRESDNLLLIVGGHLGSTRLRTALRGSSLTACQVWSAATLVSLSGPLCWIYATWSIRSKKNRDMFDADLSEPREKWHHLESETVASLAEKFQQVTLKMLNLLVHLIEEINPNLHLNTSGIPIPGSSEWWKTHEPIYMKLYDNLRATYSNYKINLESKSSIFYGFLSTVLNSLAIQLELSTEREFGPITEEILYYLKTIMPLCPDKTVYSVTQLLKCLFGTNMINQYADYMSIDRGTIRHTEKDFFNDVMLVNCFEHVIEDTRMIKERDYLMAMESFQKNRSDRKWSNNKRELERYIRLFEPVVIQSLNTYTLQNDTALQCEVLKLLCQLLALRVNYCMLDSDQVFIGFLIKQLDLVEQHEIPYLIQLCDGLMASGALDECIAGLEPVAIKVFSSMGGVSVLGRAQQQELQATREVLFYMLQKTMHQAKVQELVSCVLTLSQEHPESYYRWSELACDTLLNLLSERSIECDSADGLGVRAVESLLDCVYRDVLLEQCRIELILKILFKAPPEQDEFALNAYKILSLCHESQSGALVFFVCRVVGKLEPSVACKFVNLAMDRCEMLRELPADKINSQLTKEDVQVALEMLQRENVHMRYPKLVVEVNSLAISAFDLSPLDLSADRLVSPQHVITTKVDDHWRITQLKTRCCQHNIRIPKVPKHSDLAQLLSKLSLEELTTVMSCPEFDRKIINKCFNVACEHFTKEFFNVLSVHETKENERQFIKDQREMCRLKDEMTSSDHKINVVNIHVFKKSDSKESKSQFFIPINNDVKENFGNLKICEEDCEIVVPEMPKLYIASVSNLDRYLAEILKLFPKQNRPLSQSDNFNLNTATLDRYTRKCHQVFQDKLFYQEFLTLQTILTGFLTSLDRIITLIDETDCELLEKNIENLMPGKLAKNLANFSVMSLQYLSFLIKNKKLVESPINVEVSFRVSNGPIENVSIDHVMGLTIDNVEKALKIDEILRELNVESNLNRVQSAVCCLFAVVKYLVKVKIKVAIRRMQRLRTLLVGTSAWRMFDDINLEHIPFVNEGITGYQYDQFSTEYLKYSAEVVEDAHYRVRREVRRVRSCREIDVNSCLQLVMDMLENVDEIKIPGSIISARETPEVTVIELRAASSGCTTRLAVTVVHEDVSKLFSDLETNCHSATEWEQEILMVHLFSADNKLLSPKLTPDVSNMDPDVLMNSMERLTLLYKTLRLTKSAENKRIVTNAIKYFLRETLPPTATLSRVVIEYVESIRECEKLEGGACERDSSNRYIRSLQPLAQNIFRFGLVSSLCGDSVMSFPDRRLLCVVALHSGFTTAQLVRLKELCGGNECLAELLNCLNEA</sequence>
<organism evidence="4 5">
    <name type="scientific">Leptidea sinapis</name>
    <dbReference type="NCBI Taxonomy" id="189913"/>
    <lineage>
        <taxon>Eukaryota</taxon>
        <taxon>Metazoa</taxon>
        <taxon>Ecdysozoa</taxon>
        <taxon>Arthropoda</taxon>
        <taxon>Hexapoda</taxon>
        <taxon>Insecta</taxon>
        <taxon>Pterygota</taxon>
        <taxon>Neoptera</taxon>
        <taxon>Endopterygota</taxon>
        <taxon>Lepidoptera</taxon>
        <taxon>Glossata</taxon>
        <taxon>Ditrysia</taxon>
        <taxon>Papilionoidea</taxon>
        <taxon>Pieridae</taxon>
        <taxon>Dismorphiinae</taxon>
        <taxon>Leptidea</taxon>
    </lineage>
</organism>
<dbReference type="InterPro" id="IPR016024">
    <property type="entry name" value="ARM-type_fold"/>
</dbReference>
<name>A0A5E4QYC9_9NEOP</name>
<dbReference type="InterPro" id="IPR028426">
    <property type="entry name" value="Huntingtin_fam"/>
</dbReference>
<dbReference type="InterPro" id="IPR011989">
    <property type="entry name" value="ARM-like"/>
</dbReference>
<dbReference type="GO" id="GO:0005737">
    <property type="term" value="C:cytoplasm"/>
    <property type="evidence" value="ECO:0007669"/>
    <property type="project" value="InterPro"/>
</dbReference>
<keyword evidence="5" id="KW-1185">Reference proteome</keyword>
<dbReference type="InterPro" id="IPR000091">
    <property type="entry name" value="Huntingtin"/>
</dbReference>
<dbReference type="InterPro" id="IPR021133">
    <property type="entry name" value="HEAT_type_2"/>
</dbReference>
<dbReference type="InterPro" id="IPR024613">
    <property type="entry name" value="Huntingtin_N_HEAT_rpt-2"/>
</dbReference>
<dbReference type="Gene3D" id="1.25.10.10">
    <property type="entry name" value="Leucine-rich Repeat Variant"/>
    <property type="match status" value="1"/>
</dbReference>
<dbReference type="EMBL" id="FZQP02006555">
    <property type="protein sequence ID" value="VVD03069.1"/>
    <property type="molecule type" value="Genomic_DNA"/>
</dbReference>
<evidence type="ECO:0000313" key="4">
    <source>
        <dbReference type="EMBL" id="VVD03069.1"/>
    </source>
</evidence>
<dbReference type="Proteomes" id="UP000324832">
    <property type="component" value="Unassembled WGS sequence"/>
</dbReference>
<feature type="repeat" description="HEAT" evidence="3">
    <location>
        <begin position="199"/>
        <end position="236"/>
    </location>
</feature>
<dbReference type="Pfam" id="PF20925">
    <property type="entry name" value="Htt_bridge"/>
    <property type="match status" value="1"/>
</dbReference>
<dbReference type="Pfam" id="PF12372">
    <property type="entry name" value="Htt_N-HEAT"/>
    <property type="match status" value="3"/>
</dbReference>
<comment type="similarity">
    <text evidence="2">Belongs to the huntingtin family.</text>
</comment>
<dbReference type="PANTHER" id="PTHR10170:SF10">
    <property type="entry name" value="HUNTINGTIN"/>
    <property type="match status" value="1"/>
</dbReference>
<protein>
    <submittedName>
        <fullName evidence="4">Uncharacterized protein</fullName>
    </submittedName>
</protein>
<dbReference type="GO" id="GO:0005634">
    <property type="term" value="C:nucleus"/>
    <property type="evidence" value="ECO:0007669"/>
    <property type="project" value="InterPro"/>
</dbReference>
<evidence type="ECO:0000256" key="2">
    <source>
        <dbReference type="ARBA" id="ARBA00007153"/>
    </source>
</evidence>
<evidence type="ECO:0000256" key="1">
    <source>
        <dbReference type="ARBA" id="ARBA00002907"/>
    </source>
</evidence>
<evidence type="ECO:0000313" key="5">
    <source>
        <dbReference type="Proteomes" id="UP000324832"/>
    </source>
</evidence>
<reference evidence="4 5" key="1">
    <citation type="submission" date="2017-07" db="EMBL/GenBank/DDBJ databases">
        <authorList>
            <person name="Talla V."/>
            <person name="Backstrom N."/>
        </authorList>
    </citation>
    <scope>NUCLEOTIDE SEQUENCE [LARGE SCALE GENOMIC DNA]</scope>
</reference>
<dbReference type="PROSITE" id="PS50077">
    <property type="entry name" value="HEAT_REPEAT"/>
    <property type="match status" value="1"/>
</dbReference>